<evidence type="ECO:0000313" key="3">
    <source>
        <dbReference type="Proteomes" id="UP000190037"/>
    </source>
</evidence>
<protein>
    <recommendedName>
        <fullName evidence="1">NAD(P)-binding domain-containing protein</fullName>
    </recommendedName>
</protein>
<dbReference type="Proteomes" id="UP000190037">
    <property type="component" value="Unassembled WGS sequence"/>
</dbReference>
<proteinExistence type="predicted"/>
<dbReference type="Pfam" id="PF13460">
    <property type="entry name" value="NAD_binding_10"/>
    <property type="match status" value="1"/>
</dbReference>
<dbReference type="InterPro" id="IPR016040">
    <property type="entry name" value="NAD(P)-bd_dom"/>
</dbReference>
<dbReference type="STRING" id="159449.B4N89_08950"/>
<organism evidence="2 3">
    <name type="scientific">Embleya scabrispora</name>
    <dbReference type="NCBI Taxonomy" id="159449"/>
    <lineage>
        <taxon>Bacteria</taxon>
        <taxon>Bacillati</taxon>
        <taxon>Actinomycetota</taxon>
        <taxon>Actinomycetes</taxon>
        <taxon>Kitasatosporales</taxon>
        <taxon>Streptomycetaceae</taxon>
        <taxon>Embleya</taxon>
    </lineage>
</organism>
<name>A0A1T3NW29_9ACTN</name>
<dbReference type="InterPro" id="IPR036291">
    <property type="entry name" value="NAD(P)-bd_dom_sf"/>
</dbReference>
<accession>A0A1T3NW29</accession>
<gene>
    <name evidence="2" type="ORF">B4N89_08950</name>
</gene>
<dbReference type="Gene3D" id="3.40.50.720">
    <property type="entry name" value="NAD(P)-binding Rossmann-like Domain"/>
    <property type="match status" value="1"/>
</dbReference>
<keyword evidence="3" id="KW-1185">Reference proteome</keyword>
<dbReference type="EMBL" id="MWQN01000001">
    <property type="protein sequence ID" value="OPC81059.1"/>
    <property type="molecule type" value="Genomic_DNA"/>
</dbReference>
<dbReference type="SUPFAM" id="SSF51735">
    <property type="entry name" value="NAD(P)-binding Rossmann-fold domains"/>
    <property type="match status" value="1"/>
</dbReference>
<evidence type="ECO:0000259" key="1">
    <source>
        <dbReference type="Pfam" id="PF13460"/>
    </source>
</evidence>
<dbReference type="RefSeq" id="WP_078975365.1">
    <property type="nucleotide sequence ID" value="NZ_MWQN01000001.1"/>
</dbReference>
<reference evidence="2 3" key="1">
    <citation type="submission" date="2017-03" db="EMBL/GenBank/DDBJ databases">
        <title>Draft genome sequence of Streptomyces scabrisporus NF3, endophyte isolated from Amphipterygium adstringens.</title>
        <authorList>
            <person name="Vazquez M."/>
            <person name="Ceapa C.D."/>
            <person name="Rodriguez Luna D."/>
            <person name="Sanchez Esquivel S."/>
        </authorList>
    </citation>
    <scope>NUCLEOTIDE SEQUENCE [LARGE SCALE GENOMIC DNA]</scope>
    <source>
        <strain evidence="2 3">NF3</strain>
    </source>
</reference>
<dbReference type="AlphaFoldDB" id="A0A1T3NW29"/>
<comment type="caution">
    <text evidence="2">The sequence shown here is derived from an EMBL/GenBank/DDBJ whole genome shotgun (WGS) entry which is preliminary data.</text>
</comment>
<dbReference type="OrthoDB" id="4350549at2"/>
<feature type="domain" description="NAD(P)-binding" evidence="1">
    <location>
        <begin position="8"/>
        <end position="103"/>
    </location>
</feature>
<sequence>MPVVVTGADQPLGRAVALELALSGGEVRATVRDRGAAGVLRAAGVRVAVSDLSDPLRLGAVLAGAHTVLHLDRGPDGRGSPADTWEWFLEAVEGTDVQRIVTVLPQPPTASLPGEYELIVRPFPAEAVDRPGFAAPTLIRDLVEADRRAG</sequence>
<evidence type="ECO:0000313" key="2">
    <source>
        <dbReference type="EMBL" id="OPC81059.1"/>
    </source>
</evidence>